<gene>
    <name evidence="1" type="ORF">A2647_02955</name>
</gene>
<comment type="caution">
    <text evidence="1">The sequence shown here is derived from an EMBL/GenBank/DDBJ whole genome shotgun (WGS) entry which is preliminary data.</text>
</comment>
<sequence>MTTLLEKAIKKLEDLPKKRQNGYASIIFDELDSEARWDKLFARTSDRQIKRMEQMMRDDLKKDVTTLGQFLRT</sequence>
<evidence type="ECO:0000313" key="2">
    <source>
        <dbReference type="Proteomes" id="UP000177370"/>
    </source>
</evidence>
<name>A0A1F6V5B8_9BACT</name>
<dbReference type="Proteomes" id="UP000177370">
    <property type="component" value="Unassembled WGS sequence"/>
</dbReference>
<dbReference type="EMBL" id="MFTP01000026">
    <property type="protein sequence ID" value="OGI64873.1"/>
    <property type="molecule type" value="Genomic_DNA"/>
</dbReference>
<reference evidence="1 2" key="1">
    <citation type="journal article" date="2016" name="Nat. Commun.">
        <title>Thousands of microbial genomes shed light on interconnected biogeochemical processes in an aquifer system.</title>
        <authorList>
            <person name="Anantharaman K."/>
            <person name="Brown C.T."/>
            <person name="Hug L.A."/>
            <person name="Sharon I."/>
            <person name="Castelle C.J."/>
            <person name="Probst A.J."/>
            <person name="Thomas B.C."/>
            <person name="Singh A."/>
            <person name="Wilkins M.J."/>
            <person name="Karaoz U."/>
            <person name="Brodie E.L."/>
            <person name="Williams K.H."/>
            <person name="Hubbard S.S."/>
            <person name="Banfield J.F."/>
        </authorList>
    </citation>
    <scope>NUCLEOTIDE SEQUENCE [LARGE SCALE GENOMIC DNA]</scope>
</reference>
<dbReference type="AlphaFoldDB" id="A0A1F6V5B8"/>
<accession>A0A1F6V5B8</accession>
<organism evidence="1 2">
    <name type="scientific">Candidatus Nomurabacteria bacterium RIFCSPHIGHO2_01_FULL_40_24b</name>
    <dbReference type="NCBI Taxonomy" id="1801739"/>
    <lineage>
        <taxon>Bacteria</taxon>
        <taxon>Candidatus Nomuraibacteriota</taxon>
    </lineage>
</organism>
<evidence type="ECO:0000313" key="1">
    <source>
        <dbReference type="EMBL" id="OGI64873.1"/>
    </source>
</evidence>
<proteinExistence type="predicted"/>
<protein>
    <submittedName>
        <fullName evidence="1">Uncharacterized protein</fullName>
    </submittedName>
</protein>